<evidence type="ECO:0000313" key="3">
    <source>
        <dbReference type="EMBL" id="GGN66014.1"/>
    </source>
</evidence>
<dbReference type="SUPFAM" id="SSF55961">
    <property type="entry name" value="Bet v1-like"/>
    <property type="match status" value="1"/>
</dbReference>
<dbReference type="Gene3D" id="3.30.530.20">
    <property type="match status" value="1"/>
</dbReference>
<dbReference type="InterPro" id="IPR013538">
    <property type="entry name" value="ASHA1/2-like_C"/>
</dbReference>
<proteinExistence type="inferred from homology"/>
<dbReference type="RefSeq" id="WP_188859309.1">
    <property type="nucleotide sequence ID" value="NZ_BMOS01000042.1"/>
</dbReference>
<dbReference type="InterPro" id="IPR023393">
    <property type="entry name" value="START-like_dom_sf"/>
</dbReference>
<dbReference type="Proteomes" id="UP000624041">
    <property type="component" value="Unassembled WGS sequence"/>
</dbReference>
<organism evidence="3 4">
    <name type="scientific">Oceanobacillus indicireducens</name>
    <dbReference type="NCBI Taxonomy" id="1004261"/>
    <lineage>
        <taxon>Bacteria</taxon>
        <taxon>Bacillati</taxon>
        <taxon>Bacillota</taxon>
        <taxon>Bacilli</taxon>
        <taxon>Bacillales</taxon>
        <taxon>Bacillaceae</taxon>
        <taxon>Oceanobacillus</taxon>
    </lineage>
</organism>
<gene>
    <name evidence="3" type="ORF">GCM10007971_35480</name>
</gene>
<comment type="similarity">
    <text evidence="1">Belongs to the AHA1 family.</text>
</comment>
<name>A0A917Y451_9BACI</name>
<dbReference type="AlphaFoldDB" id="A0A917Y451"/>
<reference evidence="3" key="1">
    <citation type="journal article" date="2014" name="Int. J. Syst. Evol. Microbiol.">
        <title>Complete genome sequence of Corynebacterium casei LMG S-19264T (=DSM 44701T), isolated from a smear-ripened cheese.</title>
        <authorList>
            <consortium name="US DOE Joint Genome Institute (JGI-PGF)"/>
            <person name="Walter F."/>
            <person name="Albersmeier A."/>
            <person name="Kalinowski J."/>
            <person name="Ruckert C."/>
        </authorList>
    </citation>
    <scope>NUCLEOTIDE SEQUENCE</scope>
    <source>
        <strain evidence="3">JCM 17251</strain>
    </source>
</reference>
<evidence type="ECO:0000313" key="4">
    <source>
        <dbReference type="Proteomes" id="UP000624041"/>
    </source>
</evidence>
<evidence type="ECO:0000256" key="1">
    <source>
        <dbReference type="ARBA" id="ARBA00006817"/>
    </source>
</evidence>
<protein>
    <recommendedName>
        <fullName evidence="2">Activator of Hsp90 ATPase homologue 1/2-like C-terminal domain-containing protein</fullName>
    </recommendedName>
</protein>
<dbReference type="Pfam" id="PF08327">
    <property type="entry name" value="AHSA1"/>
    <property type="match status" value="1"/>
</dbReference>
<sequence length="157" mass="18482">MIARIEKLDQVKTAVYVRRLNHSAAEVWAYLTENEKLKQWFAELEIQSLEPGGTIHFNFGDGNYEQIEILDVETNKRFSFTWPPKNTVRFELKETAGGCELTFREFLYEIDDHTAKDLTGWHVCLDVIEALLDGKSIENRKEYWEKYYPIYHALMGL</sequence>
<dbReference type="EMBL" id="BMOS01000042">
    <property type="protein sequence ID" value="GGN66014.1"/>
    <property type="molecule type" value="Genomic_DNA"/>
</dbReference>
<accession>A0A917Y451</accession>
<evidence type="ECO:0000259" key="2">
    <source>
        <dbReference type="Pfam" id="PF08327"/>
    </source>
</evidence>
<keyword evidence="4" id="KW-1185">Reference proteome</keyword>
<reference evidence="3" key="2">
    <citation type="submission" date="2020-09" db="EMBL/GenBank/DDBJ databases">
        <authorList>
            <person name="Sun Q."/>
            <person name="Ohkuma M."/>
        </authorList>
    </citation>
    <scope>NUCLEOTIDE SEQUENCE</scope>
    <source>
        <strain evidence="3">JCM 17251</strain>
    </source>
</reference>
<feature type="domain" description="Activator of Hsp90 ATPase homologue 1/2-like C-terminal" evidence="2">
    <location>
        <begin position="22"/>
        <end position="132"/>
    </location>
</feature>
<dbReference type="CDD" id="cd08899">
    <property type="entry name" value="SRPBCC_CalC_Aha1-like_6"/>
    <property type="match status" value="1"/>
</dbReference>
<comment type="caution">
    <text evidence="3">The sequence shown here is derived from an EMBL/GenBank/DDBJ whole genome shotgun (WGS) entry which is preliminary data.</text>
</comment>